<organism evidence="2 3">
    <name type="scientific">Undibacterium baiyunense</name>
    <dbReference type="NCBI Taxonomy" id="2828731"/>
    <lineage>
        <taxon>Bacteria</taxon>
        <taxon>Pseudomonadati</taxon>
        <taxon>Pseudomonadota</taxon>
        <taxon>Betaproteobacteria</taxon>
        <taxon>Burkholderiales</taxon>
        <taxon>Oxalobacteraceae</taxon>
        <taxon>Undibacterium</taxon>
    </lineage>
</organism>
<evidence type="ECO:0000313" key="2">
    <source>
        <dbReference type="EMBL" id="MBR7747144.1"/>
    </source>
</evidence>
<dbReference type="RefSeq" id="WP_212684457.1">
    <property type="nucleotide sequence ID" value="NZ_JAGSPM010000006.1"/>
</dbReference>
<protein>
    <submittedName>
        <fullName evidence="2">Uncharacterized protein</fullName>
    </submittedName>
</protein>
<evidence type="ECO:0000313" key="3">
    <source>
        <dbReference type="Proteomes" id="UP000680158"/>
    </source>
</evidence>
<accession>A0A941DE92</accession>
<evidence type="ECO:0000256" key="1">
    <source>
        <dbReference type="SAM" id="SignalP"/>
    </source>
</evidence>
<dbReference type="EMBL" id="JAGSPM010000006">
    <property type="protein sequence ID" value="MBR7747144.1"/>
    <property type="molecule type" value="Genomic_DNA"/>
</dbReference>
<dbReference type="AlphaFoldDB" id="A0A941DE92"/>
<keyword evidence="1" id="KW-0732">Signal</keyword>
<dbReference type="Proteomes" id="UP000680158">
    <property type="component" value="Unassembled WGS sequence"/>
</dbReference>
<feature type="chain" id="PRO_5036726800" evidence="1">
    <location>
        <begin position="26"/>
        <end position="399"/>
    </location>
</feature>
<reference evidence="2 3" key="1">
    <citation type="submission" date="2021-04" db="EMBL/GenBank/DDBJ databases">
        <title>novel species isolated from subtropical streams in China.</title>
        <authorList>
            <person name="Lu H."/>
        </authorList>
    </citation>
    <scope>NUCLEOTIDE SEQUENCE [LARGE SCALE GENOMIC DNA]</scope>
    <source>
        <strain evidence="2 3">BYS107W</strain>
    </source>
</reference>
<keyword evidence="3" id="KW-1185">Reference proteome</keyword>
<name>A0A941DE92_9BURK</name>
<feature type="signal peptide" evidence="1">
    <location>
        <begin position="1"/>
        <end position="25"/>
    </location>
</feature>
<sequence length="399" mass="45218">MRYIKFFRTSWLLTVFLLMSNLAFAEFTYLVSMEGKKGERVAYYVGSNVLSRTPVNMKDLFASTYVSQITMYIVYEAEPQPEWSIMRLQFVCHHKKDHLGKVFANVPNATDPVQVRVADSSVNFIRRTLNGEPIPETEFSSIGSHVMLQTQKVACLEHEQNQVSKAVVNAIKNNHFNKEDFNQKLKLLGFQAPIHVVDVDATAPALTTFTWKVLWEGSVKPVSPADRVLTKAEIDERAKQLGSISEKMNTLKSRIEEEYLPEIEKKHIDDAFAKYALKVRGSRELSNTESSAIMIWQGQTEELLIKRMGAGLFSEAEQLRFRRYSQSFDNRAFLQNRSTGQVIESGVLRSCDVDFVLAKDKKHTFRVADVRISSSTSDIRAGGNACQDLIKTPQNASAK</sequence>
<gene>
    <name evidence="2" type="ORF">KDM92_11170</name>
</gene>
<proteinExistence type="predicted"/>
<comment type="caution">
    <text evidence="2">The sequence shown here is derived from an EMBL/GenBank/DDBJ whole genome shotgun (WGS) entry which is preliminary data.</text>
</comment>